<evidence type="ECO:0000313" key="1">
    <source>
        <dbReference type="EMBL" id="TMQ53955.1"/>
    </source>
</evidence>
<proteinExistence type="predicted"/>
<dbReference type="EMBL" id="VBOT01000006">
    <property type="protein sequence ID" value="TMQ53955.1"/>
    <property type="molecule type" value="Genomic_DNA"/>
</dbReference>
<dbReference type="AlphaFoldDB" id="A0A538SRD1"/>
<sequence length="150" mass="16755">MCSHPHHASRLRCGCGAPAERDFHRFEHHHYPGESFTGGFGVRRPLRFLAWKLGLDEPQVTELAAVLNELKTERAQAAVDDRRALALLADAAQGETFGDEPAVEAARLRIQSAERLQRKIVDSLRRIHALLGAEQRARLAYLLRTGALVM</sequence>
<protein>
    <recommendedName>
        <fullName evidence="3">Periplasmic heavy metal sensor</fullName>
    </recommendedName>
</protein>
<comment type="caution">
    <text evidence="1">The sequence shown here is derived from an EMBL/GenBank/DDBJ whole genome shotgun (WGS) entry which is preliminary data.</text>
</comment>
<gene>
    <name evidence="1" type="ORF">E6K73_00670</name>
</gene>
<organism evidence="1 2">
    <name type="scientific">Eiseniibacteriota bacterium</name>
    <dbReference type="NCBI Taxonomy" id="2212470"/>
    <lineage>
        <taxon>Bacteria</taxon>
        <taxon>Candidatus Eiseniibacteriota</taxon>
    </lineage>
</organism>
<evidence type="ECO:0008006" key="3">
    <source>
        <dbReference type="Google" id="ProtNLM"/>
    </source>
</evidence>
<evidence type="ECO:0000313" key="2">
    <source>
        <dbReference type="Proteomes" id="UP000320184"/>
    </source>
</evidence>
<accession>A0A538SRD1</accession>
<dbReference type="Proteomes" id="UP000320184">
    <property type="component" value="Unassembled WGS sequence"/>
</dbReference>
<reference evidence="1 2" key="1">
    <citation type="journal article" date="2019" name="Nat. Microbiol.">
        <title>Mediterranean grassland soil C-N compound turnover is dependent on rainfall and depth, and is mediated by genomically divergent microorganisms.</title>
        <authorList>
            <person name="Diamond S."/>
            <person name="Andeer P.F."/>
            <person name="Li Z."/>
            <person name="Crits-Christoph A."/>
            <person name="Burstein D."/>
            <person name="Anantharaman K."/>
            <person name="Lane K.R."/>
            <person name="Thomas B.C."/>
            <person name="Pan C."/>
            <person name="Northen T.R."/>
            <person name="Banfield J.F."/>
        </authorList>
    </citation>
    <scope>NUCLEOTIDE SEQUENCE [LARGE SCALE GENOMIC DNA]</scope>
    <source>
        <strain evidence="1">WS_3</strain>
    </source>
</reference>
<name>A0A538SRD1_UNCEI</name>
<dbReference type="Gene3D" id="1.20.120.1490">
    <property type="match status" value="1"/>
</dbReference>